<dbReference type="PROSITE" id="PS00086">
    <property type="entry name" value="CYTOCHROME_P450"/>
    <property type="match status" value="1"/>
</dbReference>
<feature type="region of interest" description="Disordered" evidence="19">
    <location>
        <begin position="1"/>
        <end position="26"/>
    </location>
</feature>
<dbReference type="GO" id="GO:0016042">
    <property type="term" value="P:lipid catabolic process"/>
    <property type="evidence" value="ECO:0007669"/>
    <property type="project" value="UniProtKB-KW"/>
</dbReference>
<evidence type="ECO:0000256" key="14">
    <source>
        <dbReference type="ARBA" id="ARBA00070775"/>
    </source>
</evidence>
<keyword evidence="10" id="KW-0443">Lipid metabolism</keyword>
<evidence type="ECO:0000256" key="8">
    <source>
        <dbReference type="ARBA" id="ARBA00023004"/>
    </source>
</evidence>
<keyword evidence="8 18" id="KW-0408">Iron</keyword>
<keyword evidence="3" id="KW-0153">Cholesterol metabolism</keyword>
<keyword evidence="11" id="KW-1207">Sterol metabolism</keyword>
<dbReference type="FunFam" id="1.10.630.10:FF:000018">
    <property type="entry name" value="Cytochrome P450 monooxygenase"/>
    <property type="match status" value="1"/>
</dbReference>
<dbReference type="PRINTS" id="PR00359">
    <property type="entry name" value="BP450"/>
</dbReference>
<organism evidence="20 23">
    <name type="scientific">Mycolicibacterium rufum</name>
    <dbReference type="NCBI Taxonomy" id="318424"/>
    <lineage>
        <taxon>Bacteria</taxon>
        <taxon>Bacillati</taxon>
        <taxon>Actinomycetota</taxon>
        <taxon>Actinomycetes</taxon>
        <taxon>Mycobacteriales</taxon>
        <taxon>Mycobacteriaceae</taxon>
        <taxon>Mycolicibacterium</taxon>
    </lineage>
</organism>
<dbReference type="InterPro" id="IPR001128">
    <property type="entry name" value="Cyt_P450"/>
</dbReference>
<evidence type="ECO:0000256" key="6">
    <source>
        <dbReference type="ARBA" id="ARBA00022963"/>
    </source>
</evidence>
<evidence type="ECO:0000313" key="20">
    <source>
        <dbReference type="EMBL" id="MCV7072895.1"/>
    </source>
</evidence>
<name>A0A9X3BS19_9MYCO</name>
<keyword evidence="7 18" id="KW-0560">Oxidoreductase</keyword>
<gene>
    <name evidence="20" type="ORF">H7H73_23665</name>
    <name evidence="21" type="ORF">MJO55_02445</name>
</gene>
<evidence type="ECO:0000256" key="19">
    <source>
        <dbReference type="SAM" id="MobiDB-lite"/>
    </source>
</evidence>
<keyword evidence="22" id="KW-1185">Reference proteome</keyword>
<dbReference type="Gene3D" id="1.10.630.10">
    <property type="entry name" value="Cytochrome P450"/>
    <property type="match status" value="1"/>
</dbReference>
<comment type="cofactor">
    <cofactor evidence="1">
        <name>heme</name>
        <dbReference type="ChEBI" id="CHEBI:30413"/>
    </cofactor>
</comment>
<dbReference type="GO" id="GO:0016705">
    <property type="term" value="F:oxidoreductase activity, acting on paired donors, with incorporation or reduction of molecular oxygen"/>
    <property type="evidence" value="ECO:0007669"/>
    <property type="project" value="InterPro"/>
</dbReference>
<comment type="similarity">
    <text evidence="2 18">Belongs to the cytochrome P450 family.</text>
</comment>
<keyword evidence="5 18" id="KW-0479">Metal-binding</keyword>
<keyword evidence="9 18" id="KW-0503">Monooxygenase</keyword>
<dbReference type="GO" id="GO:0008203">
    <property type="term" value="P:cholesterol metabolic process"/>
    <property type="evidence" value="ECO:0007669"/>
    <property type="project" value="UniProtKB-KW"/>
</dbReference>
<evidence type="ECO:0000313" key="23">
    <source>
        <dbReference type="Proteomes" id="UP001140272"/>
    </source>
</evidence>
<dbReference type="InterPro" id="IPR002397">
    <property type="entry name" value="Cyt_P450_B"/>
</dbReference>
<dbReference type="GO" id="GO:0004497">
    <property type="term" value="F:monooxygenase activity"/>
    <property type="evidence" value="ECO:0007669"/>
    <property type="project" value="UniProtKB-KW"/>
</dbReference>
<evidence type="ECO:0000256" key="15">
    <source>
        <dbReference type="ARBA" id="ARBA00079588"/>
    </source>
</evidence>
<dbReference type="RefSeq" id="WP_043404579.1">
    <property type="nucleotide sequence ID" value="NZ_CP092427.2"/>
</dbReference>
<sequence length="409" mass="44783">MSQADTRAEPEPGLPPLHMRRDGLDPTPELRQIRESVGVQSVTNAFGMRVFLVTRYDDVKTVLSDHTRFSNGRPPGFVVPGAPPVDEQEAARNRAGNLLGLDPPEHQRLRRMLTPEFTIRRIKRLQPRIVEIVDAQLDALAAAGSPADLVEHVTLPVPSLVICELLGVPYADREEFQQRSARQLDLSLPIPERLELQREGRAYMASLVTRARAEPGEDILGMLVRDHGDELTDDELIGVAGLLLLAGHETTSNMLALGTLALLCRPEQLAAVRDDPAAVAPAVEELLRYLSIVQTSIPRITTTDVEIAGVEIPAGRLVFASLPAGNRDPRFIDAPETLDIGRGAPGHLAFGHGVHHCLGAPLARMEMQIAFPALLRRFPTLALAGDFADVAFRSFHFIYGLKSLEVTWS</sequence>
<dbReference type="Pfam" id="PF00067">
    <property type="entry name" value="p450"/>
    <property type="match status" value="2"/>
</dbReference>
<reference evidence="20" key="2">
    <citation type="journal article" date="2022" name="BMC Genomics">
        <title>Comparative genome analysis of mycobacteria focusing on tRNA and non-coding RNA.</title>
        <authorList>
            <person name="Behra P.R.K."/>
            <person name="Pettersson B.M.F."/>
            <person name="Ramesh M."/>
            <person name="Das S."/>
            <person name="Dasgupta S."/>
            <person name="Kirsebom L.A."/>
        </authorList>
    </citation>
    <scope>NUCLEOTIDE SEQUENCE</scope>
    <source>
        <strain evidence="20">DSM 45406</strain>
    </source>
</reference>
<evidence type="ECO:0000256" key="3">
    <source>
        <dbReference type="ARBA" id="ARBA00022548"/>
    </source>
</evidence>
<evidence type="ECO:0000256" key="18">
    <source>
        <dbReference type="RuleBase" id="RU000461"/>
    </source>
</evidence>
<evidence type="ECO:0000313" key="22">
    <source>
        <dbReference type="Proteomes" id="UP001055159"/>
    </source>
</evidence>
<accession>A0A9X3BS19</accession>
<evidence type="ECO:0000256" key="1">
    <source>
        <dbReference type="ARBA" id="ARBA00001971"/>
    </source>
</evidence>
<dbReference type="InterPro" id="IPR017972">
    <property type="entry name" value="Cyt_P450_CS"/>
</dbReference>
<evidence type="ECO:0000256" key="11">
    <source>
        <dbReference type="ARBA" id="ARBA00023166"/>
    </source>
</evidence>
<dbReference type="Proteomes" id="UP001140272">
    <property type="component" value="Unassembled WGS sequence"/>
</dbReference>
<keyword evidence="4 18" id="KW-0349">Heme</keyword>
<reference evidence="20" key="1">
    <citation type="submission" date="2020-07" db="EMBL/GenBank/DDBJ databases">
        <authorList>
            <person name="Pettersson B.M.F."/>
            <person name="Behra P.R.K."/>
            <person name="Ramesh M."/>
            <person name="Das S."/>
            <person name="Dasgupta S."/>
            <person name="Kirsebom L.A."/>
        </authorList>
    </citation>
    <scope>NUCLEOTIDE SEQUENCE</scope>
    <source>
        <strain evidence="20">DSM 45406</strain>
    </source>
</reference>
<evidence type="ECO:0000256" key="2">
    <source>
        <dbReference type="ARBA" id="ARBA00010617"/>
    </source>
</evidence>
<dbReference type="PANTHER" id="PTHR46696:SF6">
    <property type="entry name" value="P450, PUTATIVE (EUROFUNG)-RELATED"/>
    <property type="match status" value="1"/>
</dbReference>
<evidence type="ECO:0000256" key="4">
    <source>
        <dbReference type="ARBA" id="ARBA00022617"/>
    </source>
</evidence>
<dbReference type="SUPFAM" id="SSF48264">
    <property type="entry name" value="Cytochrome P450"/>
    <property type="match status" value="1"/>
</dbReference>
<evidence type="ECO:0000256" key="16">
    <source>
        <dbReference type="ARBA" id="ARBA00082981"/>
    </source>
</evidence>
<evidence type="ECO:0000256" key="5">
    <source>
        <dbReference type="ARBA" id="ARBA00022723"/>
    </source>
</evidence>
<keyword evidence="12" id="KW-0753">Steroid metabolism</keyword>
<dbReference type="Proteomes" id="UP001055159">
    <property type="component" value="Chromosome"/>
</dbReference>
<dbReference type="PRINTS" id="PR00385">
    <property type="entry name" value="P450"/>
</dbReference>
<feature type="compositionally biased region" description="Basic and acidic residues" evidence="19">
    <location>
        <begin position="1"/>
        <end position="10"/>
    </location>
</feature>
<dbReference type="EMBL" id="JACKRN010000772">
    <property type="protein sequence ID" value="MCV7072895.1"/>
    <property type="molecule type" value="Genomic_DNA"/>
</dbReference>
<dbReference type="EMBL" id="CP092427">
    <property type="protein sequence ID" value="ULP37321.1"/>
    <property type="molecule type" value="Genomic_DNA"/>
</dbReference>
<reference evidence="21" key="3">
    <citation type="submission" date="2022-08" db="EMBL/GenBank/DDBJ databases">
        <title>Whole genome sequencing of non-tuberculosis mycobacteria type-strains.</title>
        <authorList>
            <person name="Igarashi Y."/>
            <person name="Osugi A."/>
            <person name="Mitarai S."/>
        </authorList>
    </citation>
    <scope>NUCLEOTIDE SEQUENCE</scope>
    <source>
        <strain evidence="21">JCM 16372</strain>
    </source>
</reference>
<evidence type="ECO:0000256" key="17">
    <source>
        <dbReference type="ARBA" id="ARBA00083909"/>
    </source>
</evidence>
<comment type="pathway">
    <text evidence="13">Steroid metabolism; cholesterol degradation.</text>
</comment>
<evidence type="ECO:0000256" key="12">
    <source>
        <dbReference type="ARBA" id="ARBA00023221"/>
    </source>
</evidence>
<evidence type="ECO:0000313" key="21">
    <source>
        <dbReference type="EMBL" id="ULP37321.1"/>
    </source>
</evidence>
<keyword evidence="6" id="KW-0442">Lipid degradation</keyword>
<proteinExistence type="inferred from homology"/>
<dbReference type="InterPro" id="IPR036396">
    <property type="entry name" value="Cyt_P450_sf"/>
</dbReference>
<evidence type="ECO:0000256" key="9">
    <source>
        <dbReference type="ARBA" id="ARBA00023033"/>
    </source>
</evidence>
<dbReference type="GO" id="GO:0020037">
    <property type="term" value="F:heme binding"/>
    <property type="evidence" value="ECO:0007669"/>
    <property type="project" value="InterPro"/>
</dbReference>
<protein>
    <recommendedName>
        <fullName evidence="14">Steroid C26-monooxygenase</fullName>
    </recommendedName>
    <alternativeName>
        <fullName evidence="15">Cholest-4-en-3-one C26-monooxygenase</fullName>
    </alternativeName>
    <alternativeName>
        <fullName evidence="17">Cholesterol C26-monooxygenase</fullName>
    </alternativeName>
    <alternativeName>
        <fullName evidence="16">Steroid C27-monooxygenase</fullName>
    </alternativeName>
</protein>
<evidence type="ECO:0000256" key="7">
    <source>
        <dbReference type="ARBA" id="ARBA00023002"/>
    </source>
</evidence>
<dbReference type="PANTHER" id="PTHR46696">
    <property type="entry name" value="P450, PUTATIVE (EUROFUNG)-RELATED"/>
    <property type="match status" value="1"/>
</dbReference>
<dbReference type="AlphaFoldDB" id="A0A9X3BS19"/>
<dbReference type="CDD" id="cd11030">
    <property type="entry name" value="CYP105-like"/>
    <property type="match status" value="1"/>
</dbReference>
<evidence type="ECO:0000256" key="10">
    <source>
        <dbReference type="ARBA" id="ARBA00023098"/>
    </source>
</evidence>
<dbReference type="GO" id="GO:0005506">
    <property type="term" value="F:iron ion binding"/>
    <property type="evidence" value="ECO:0007669"/>
    <property type="project" value="InterPro"/>
</dbReference>
<evidence type="ECO:0000256" key="13">
    <source>
        <dbReference type="ARBA" id="ARBA00049645"/>
    </source>
</evidence>